<evidence type="ECO:0000256" key="2">
    <source>
        <dbReference type="ARBA" id="ARBA00022723"/>
    </source>
</evidence>
<evidence type="ECO:0000313" key="5">
    <source>
        <dbReference type="EMBL" id="EDV21860.1"/>
    </source>
</evidence>
<feature type="non-terminal residue" evidence="5">
    <location>
        <position position="1"/>
    </location>
</feature>
<dbReference type="OrthoDB" id="1470350at2759"/>
<dbReference type="CTD" id="6756815"/>
<dbReference type="InterPro" id="IPR036396">
    <property type="entry name" value="Cyt_P450_sf"/>
</dbReference>
<dbReference type="GO" id="GO:0016705">
    <property type="term" value="F:oxidoreductase activity, acting on paired donors, with incorporation or reduction of molecular oxygen"/>
    <property type="evidence" value="ECO:0007669"/>
    <property type="project" value="InterPro"/>
</dbReference>
<sequence length="115" mass="13362">TYRLYPPVPLTLRQTIHDDEIGGYFVPKGTVITIIPPYRYYENSRYLQDPLKFDPDRWDNSAKNISPYINLSFLRGPRTCIGSKFAETELKCVLSLLLSHFSFRAVPNLPVKRKL</sequence>
<dbReference type="RefSeq" id="XP_002115497.1">
    <property type="nucleotide sequence ID" value="XM_002115461.1"/>
</dbReference>
<dbReference type="GO" id="GO:0005506">
    <property type="term" value="F:iron ion binding"/>
    <property type="evidence" value="ECO:0007669"/>
    <property type="project" value="InterPro"/>
</dbReference>
<dbReference type="PANTHER" id="PTHR24291">
    <property type="entry name" value="CYTOCHROME P450 FAMILY 4"/>
    <property type="match status" value="1"/>
</dbReference>
<proteinExistence type="inferred from homology"/>
<dbReference type="EMBL" id="DS985251">
    <property type="protein sequence ID" value="EDV21860.1"/>
    <property type="molecule type" value="Genomic_DNA"/>
</dbReference>
<dbReference type="eggNOG" id="KOG0157">
    <property type="taxonomic scope" value="Eukaryota"/>
</dbReference>
<dbReference type="KEGG" id="tad:TRIADDRAFT_5189"/>
<dbReference type="PANTHER" id="PTHR24291:SF175">
    <property type="entry name" value="CYTOCHROME P450"/>
    <property type="match status" value="1"/>
</dbReference>
<dbReference type="InterPro" id="IPR002403">
    <property type="entry name" value="Cyt_P450_E_grp-IV"/>
</dbReference>
<evidence type="ECO:0000313" key="6">
    <source>
        <dbReference type="Proteomes" id="UP000009022"/>
    </source>
</evidence>
<dbReference type="InterPro" id="IPR050196">
    <property type="entry name" value="Cytochrome_P450_Monoox"/>
</dbReference>
<dbReference type="Gene3D" id="1.10.630.10">
    <property type="entry name" value="Cytochrome P450"/>
    <property type="match status" value="1"/>
</dbReference>
<evidence type="ECO:0000256" key="1">
    <source>
        <dbReference type="ARBA" id="ARBA00010617"/>
    </source>
</evidence>
<dbReference type="AlphaFoldDB" id="B3S5V6"/>
<dbReference type="HOGENOM" id="CLU_001570_5_7_1"/>
<keyword evidence="6" id="KW-1185">Reference proteome</keyword>
<comment type="similarity">
    <text evidence="1">Belongs to the cytochrome P450 family.</text>
</comment>
<accession>B3S5V6</accession>
<dbReference type="STRING" id="10228.B3S5V6"/>
<dbReference type="SUPFAM" id="SSF48264">
    <property type="entry name" value="Cytochrome P450"/>
    <property type="match status" value="1"/>
</dbReference>
<dbReference type="PRINTS" id="PR00465">
    <property type="entry name" value="EP450IV"/>
</dbReference>
<keyword evidence="4" id="KW-0349">Heme</keyword>
<dbReference type="GeneID" id="6756815"/>
<dbReference type="InterPro" id="IPR001128">
    <property type="entry name" value="Cyt_P450"/>
</dbReference>
<keyword evidence="2 4" id="KW-0479">Metal-binding</keyword>
<dbReference type="Proteomes" id="UP000009022">
    <property type="component" value="Unassembled WGS sequence"/>
</dbReference>
<evidence type="ECO:0000256" key="3">
    <source>
        <dbReference type="ARBA" id="ARBA00023004"/>
    </source>
</evidence>
<dbReference type="PhylomeDB" id="B3S5V6"/>
<feature type="non-terminal residue" evidence="5">
    <location>
        <position position="115"/>
    </location>
</feature>
<feature type="binding site" description="axial binding residue" evidence="4">
    <location>
        <position position="80"/>
    </location>
    <ligand>
        <name>heme</name>
        <dbReference type="ChEBI" id="CHEBI:30413"/>
    </ligand>
    <ligandPart>
        <name>Fe</name>
        <dbReference type="ChEBI" id="CHEBI:18248"/>
    </ligandPart>
</feature>
<dbReference type="InParanoid" id="B3S5V6"/>
<evidence type="ECO:0000256" key="4">
    <source>
        <dbReference type="PIRSR" id="PIRSR602403-1"/>
    </source>
</evidence>
<dbReference type="GO" id="GO:0004497">
    <property type="term" value="F:monooxygenase activity"/>
    <property type="evidence" value="ECO:0007669"/>
    <property type="project" value="InterPro"/>
</dbReference>
<protein>
    <recommendedName>
        <fullName evidence="7">Cytochrome P450</fullName>
    </recommendedName>
</protein>
<dbReference type="GO" id="GO:0020037">
    <property type="term" value="F:heme binding"/>
    <property type="evidence" value="ECO:0007669"/>
    <property type="project" value="InterPro"/>
</dbReference>
<reference evidence="5 6" key="1">
    <citation type="journal article" date="2008" name="Nature">
        <title>The Trichoplax genome and the nature of placozoans.</title>
        <authorList>
            <person name="Srivastava M."/>
            <person name="Begovic E."/>
            <person name="Chapman J."/>
            <person name="Putnam N.H."/>
            <person name="Hellsten U."/>
            <person name="Kawashima T."/>
            <person name="Kuo A."/>
            <person name="Mitros T."/>
            <person name="Salamov A."/>
            <person name="Carpenter M.L."/>
            <person name="Signorovitch A.Y."/>
            <person name="Moreno M.A."/>
            <person name="Kamm K."/>
            <person name="Grimwood J."/>
            <person name="Schmutz J."/>
            <person name="Shapiro H."/>
            <person name="Grigoriev I.V."/>
            <person name="Buss L.W."/>
            <person name="Schierwater B."/>
            <person name="Dellaporta S.L."/>
            <person name="Rokhsar D.S."/>
        </authorList>
    </citation>
    <scope>NUCLEOTIDE SEQUENCE [LARGE SCALE GENOMIC DNA]</scope>
    <source>
        <strain evidence="5 6">Grell-BS-1999</strain>
    </source>
</reference>
<evidence type="ECO:0008006" key="7">
    <source>
        <dbReference type="Google" id="ProtNLM"/>
    </source>
</evidence>
<organism evidence="5 6">
    <name type="scientific">Trichoplax adhaerens</name>
    <name type="common">Trichoplax reptans</name>
    <dbReference type="NCBI Taxonomy" id="10228"/>
    <lineage>
        <taxon>Eukaryota</taxon>
        <taxon>Metazoa</taxon>
        <taxon>Placozoa</taxon>
        <taxon>Uniplacotomia</taxon>
        <taxon>Trichoplacea</taxon>
        <taxon>Trichoplacidae</taxon>
        <taxon>Trichoplax</taxon>
    </lineage>
</organism>
<dbReference type="Pfam" id="PF00067">
    <property type="entry name" value="p450"/>
    <property type="match status" value="1"/>
</dbReference>
<keyword evidence="3 4" id="KW-0408">Iron</keyword>
<comment type="cofactor">
    <cofactor evidence="4">
        <name>heme</name>
        <dbReference type="ChEBI" id="CHEBI:30413"/>
    </cofactor>
</comment>
<gene>
    <name evidence="5" type="ORF">TRIADDRAFT_5189</name>
</gene>
<name>B3S5V6_TRIAD</name>